<evidence type="ECO:0000256" key="1">
    <source>
        <dbReference type="SAM" id="Coils"/>
    </source>
</evidence>
<dbReference type="RefSeq" id="WP_205099303.1">
    <property type="nucleotide sequence ID" value="NZ_CAJNAQ010000005.1"/>
</dbReference>
<evidence type="ECO:0000313" key="2">
    <source>
        <dbReference type="EMBL" id="CAE6495051.1"/>
    </source>
</evidence>
<gene>
    <name evidence="2" type="ORF">NUZ5A_50360</name>
</gene>
<dbReference type="EMBL" id="CAJNAQ010000005">
    <property type="protein sequence ID" value="CAE6495051.1"/>
    <property type="molecule type" value="Genomic_DNA"/>
</dbReference>
<feature type="coiled-coil region" evidence="1">
    <location>
        <begin position="34"/>
        <end position="86"/>
    </location>
</feature>
<name>A0A812F1W1_9ARCH</name>
<organism evidence="2 3">
    <name type="scientific">Candidatus Nitrosotenuis uzonensis</name>
    <dbReference type="NCBI Taxonomy" id="1407055"/>
    <lineage>
        <taxon>Archaea</taxon>
        <taxon>Nitrososphaerota</taxon>
        <taxon>Candidatus Nitrosotenuis</taxon>
    </lineage>
</organism>
<accession>A0A812F1W1</accession>
<keyword evidence="1" id="KW-0175">Coiled coil</keyword>
<sequence>MTKSYVKNFGMLALLMAVAVAPATLAFAQNNADADDAKDRKDAIKDLKDEFKQKKETLREEFKQRQETLKEQIREEIKTRKDLLRNSDRSATLQFDGTTSGWAVIAGSAHPSSIVLSGDAYQIGGANWKVKSNGTLTVADRVVSLDLAGHARSNLIVLQGTGTFDGEPIRVHLKGHFAPTGDENVFAIAFTNASVQYLESGIRVQLMQVGSAIVTPVVAPTPPAR</sequence>
<evidence type="ECO:0000313" key="3">
    <source>
        <dbReference type="Proteomes" id="UP000655759"/>
    </source>
</evidence>
<proteinExistence type="predicted"/>
<protein>
    <submittedName>
        <fullName evidence="2">Uncharacterized protein</fullName>
    </submittedName>
</protein>
<comment type="caution">
    <text evidence="2">The sequence shown here is derived from an EMBL/GenBank/DDBJ whole genome shotgun (WGS) entry which is preliminary data.</text>
</comment>
<dbReference type="AlphaFoldDB" id="A0A812F1W1"/>
<dbReference type="Proteomes" id="UP000655759">
    <property type="component" value="Unassembled WGS sequence"/>
</dbReference>
<reference evidence="2" key="1">
    <citation type="submission" date="2021-02" db="EMBL/GenBank/DDBJ databases">
        <authorList>
            <person name="Han P."/>
        </authorList>
    </citation>
    <scope>NUCLEOTIDE SEQUENCE</scope>
    <source>
        <strain evidence="2">Candidatus Nitrosotenuis uzonensis 5A</strain>
    </source>
</reference>